<dbReference type="GO" id="GO:0035438">
    <property type="term" value="F:cyclic-di-GMP binding"/>
    <property type="evidence" value="ECO:0007669"/>
    <property type="project" value="InterPro"/>
</dbReference>
<dbReference type="EMBL" id="CP037421">
    <property type="protein sequence ID" value="QDT30133.1"/>
    <property type="molecule type" value="Genomic_DNA"/>
</dbReference>
<dbReference type="Proteomes" id="UP000315647">
    <property type="component" value="Chromosome"/>
</dbReference>
<reference evidence="2 3" key="1">
    <citation type="submission" date="2019-03" db="EMBL/GenBank/DDBJ databases">
        <title>Deep-cultivation of Planctomycetes and their phenomic and genomic characterization uncovers novel biology.</title>
        <authorList>
            <person name="Wiegand S."/>
            <person name="Jogler M."/>
            <person name="Boedeker C."/>
            <person name="Pinto D."/>
            <person name="Vollmers J."/>
            <person name="Rivas-Marin E."/>
            <person name="Kohn T."/>
            <person name="Peeters S.H."/>
            <person name="Heuer A."/>
            <person name="Rast P."/>
            <person name="Oberbeckmann S."/>
            <person name="Bunk B."/>
            <person name="Jeske O."/>
            <person name="Meyerdierks A."/>
            <person name="Storesund J.E."/>
            <person name="Kallscheuer N."/>
            <person name="Luecker S."/>
            <person name="Lage O.M."/>
            <person name="Pohl T."/>
            <person name="Merkel B.J."/>
            <person name="Hornburger P."/>
            <person name="Mueller R.-W."/>
            <person name="Bruemmer F."/>
            <person name="Labrenz M."/>
            <person name="Spormann A.M."/>
            <person name="Op den Camp H."/>
            <person name="Overmann J."/>
            <person name="Amann R."/>
            <person name="Jetten M.S.M."/>
            <person name="Mascher T."/>
            <person name="Medema M.H."/>
            <person name="Devos D.P."/>
            <person name="Kaster A.-K."/>
            <person name="Ovreas L."/>
            <person name="Rohde M."/>
            <person name="Galperin M.Y."/>
            <person name="Jogler C."/>
        </authorList>
    </citation>
    <scope>NUCLEOTIDE SEQUENCE [LARGE SCALE GENOMIC DNA]</scope>
    <source>
        <strain evidence="2 3">Enr10</strain>
    </source>
</reference>
<feature type="region of interest" description="Disordered" evidence="1">
    <location>
        <begin position="66"/>
        <end position="92"/>
    </location>
</feature>
<evidence type="ECO:0000256" key="1">
    <source>
        <dbReference type="SAM" id="MobiDB-lite"/>
    </source>
</evidence>
<dbReference type="InterPro" id="IPR009875">
    <property type="entry name" value="PilZ_domain"/>
</dbReference>
<dbReference type="AlphaFoldDB" id="A0A517QER5"/>
<proteinExistence type="predicted"/>
<organism evidence="2 3">
    <name type="scientific">Gimesia panareensis</name>
    <dbReference type="NCBI Taxonomy" id="2527978"/>
    <lineage>
        <taxon>Bacteria</taxon>
        <taxon>Pseudomonadati</taxon>
        <taxon>Planctomycetota</taxon>
        <taxon>Planctomycetia</taxon>
        <taxon>Planctomycetales</taxon>
        <taxon>Planctomycetaceae</taxon>
        <taxon>Gimesia</taxon>
    </lineage>
</organism>
<evidence type="ECO:0000313" key="2">
    <source>
        <dbReference type="EMBL" id="QDT30133.1"/>
    </source>
</evidence>
<protein>
    <submittedName>
        <fullName evidence="2">PilZ domain protein</fullName>
    </submittedName>
</protein>
<evidence type="ECO:0000313" key="3">
    <source>
        <dbReference type="Proteomes" id="UP000315647"/>
    </source>
</evidence>
<dbReference type="RefSeq" id="WP_145114695.1">
    <property type="nucleotide sequence ID" value="NZ_CP036277.1"/>
</dbReference>
<accession>A0A518AER7</accession>
<keyword evidence="3" id="KW-1185">Reference proteome</keyword>
<sequence>MDVIVESQPQVTSEKKSIEDILPPGITREIEPVSFRKCRTAAGQGYQLVRKGSGRSWNRLLQQLEDRKNSGSATSGRSEVPQAQPGERRAFPRHSSDAIVLAFNQDEMGQASTGEGTGKKGYAINVSRNGISFAARSQFQLRDQLQLNVEEAQLNFSLNVSAEVLRCEALDDEFWRVDCKLVSPLTDQQVSLLKEHVPSCFAG</sequence>
<accession>A0A517QER5</accession>
<name>A0A517QER5_9PLAN</name>
<dbReference type="Pfam" id="PF07238">
    <property type="entry name" value="PilZ"/>
    <property type="match status" value="1"/>
</dbReference>
<gene>
    <name evidence="2" type="ORF">Enr10x_54930</name>
</gene>